<feature type="transmembrane region" description="Helical" evidence="1">
    <location>
        <begin position="89"/>
        <end position="105"/>
    </location>
</feature>
<reference evidence="3" key="1">
    <citation type="submission" date="2017-09" db="EMBL/GenBank/DDBJ databases">
        <title>Depth-based differentiation of microbial function through sediment-hosted aquifers and enrichment of novel symbionts in the deep terrestrial subsurface.</title>
        <authorList>
            <person name="Probst A.J."/>
            <person name="Ladd B."/>
            <person name="Jarett J.K."/>
            <person name="Geller-Mcgrath D.E."/>
            <person name="Sieber C.M.K."/>
            <person name="Emerson J.B."/>
            <person name="Anantharaman K."/>
            <person name="Thomas B.C."/>
            <person name="Malmstrom R."/>
            <person name="Stieglmeier M."/>
            <person name="Klingl A."/>
            <person name="Woyke T."/>
            <person name="Ryan C.M."/>
            <person name="Banfield J.F."/>
        </authorList>
    </citation>
    <scope>NUCLEOTIDE SEQUENCE [LARGE SCALE GENOMIC DNA]</scope>
</reference>
<evidence type="ECO:0000313" key="2">
    <source>
        <dbReference type="EMBL" id="PIR77413.1"/>
    </source>
</evidence>
<accession>A0A2M6P100</accession>
<dbReference type="Proteomes" id="UP000228528">
    <property type="component" value="Unassembled WGS sequence"/>
</dbReference>
<name>A0A2M6P100_9BACT</name>
<feature type="transmembrane region" description="Helical" evidence="1">
    <location>
        <begin position="14"/>
        <end position="38"/>
    </location>
</feature>
<evidence type="ECO:0008006" key="4">
    <source>
        <dbReference type="Google" id="ProtNLM"/>
    </source>
</evidence>
<evidence type="ECO:0000256" key="1">
    <source>
        <dbReference type="SAM" id="Phobius"/>
    </source>
</evidence>
<dbReference type="PANTHER" id="PTHR37422">
    <property type="entry name" value="TEICHURONIC ACID BIOSYNTHESIS PROTEIN TUAE"/>
    <property type="match status" value="1"/>
</dbReference>
<keyword evidence="1" id="KW-0812">Transmembrane</keyword>
<protein>
    <recommendedName>
        <fullName evidence="4">O-antigen polymerase</fullName>
    </recommendedName>
</protein>
<sequence length="114" mass="13266">MDKWIEVFHHPHNLFLTIWVNTGLIGLIGFVWVLVWFYRVGLSFIMKHKKKDISTNTNHLLVLFLLATMTSILVTGLVDSPYIKNDYSLLFWFLVAGMVLATTQEKKSTHHLSY</sequence>
<dbReference type="AlphaFoldDB" id="A0A2M6P100"/>
<comment type="caution">
    <text evidence="2">The sequence shown here is derived from an EMBL/GenBank/DDBJ whole genome shotgun (WGS) entry which is preliminary data.</text>
</comment>
<organism evidence="2 3">
    <name type="scientific">Candidatus Magasanikbacteria bacterium CG10_big_fil_rev_8_21_14_0_10_38_6</name>
    <dbReference type="NCBI Taxonomy" id="1974647"/>
    <lineage>
        <taxon>Bacteria</taxon>
        <taxon>Candidatus Magasanikiibacteriota</taxon>
    </lineage>
</organism>
<keyword evidence="1" id="KW-0472">Membrane</keyword>
<proteinExistence type="predicted"/>
<keyword evidence="1" id="KW-1133">Transmembrane helix</keyword>
<dbReference type="EMBL" id="PFBW01000113">
    <property type="protein sequence ID" value="PIR77413.1"/>
    <property type="molecule type" value="Genomic_DNA"/>
</dbReference>
<dbReference type="InterPro" id="IPR051533">
    <property type="entry name" value="WaaL-like"/>
</dbReference>
<evidence type="ECO:0000313" key="3">
    <source>
        <dbReference type="Proteomes" id="UP000228528"/>
    </source>
</evidence>
<gene>
    <name evidence="2" type="ORF">COU30_02580</name>
</gene>
<dbReference type="PANTHER" id="PTHR37422:SF13">
    <property type="entry name" value="LIPOPOLYSACCHARIDE BIOSYNTHESIS PROTEIN PA4999-RELATED"/>
    <property type="match status" value="1"/>
</dbReference>
<feature type="transmembrane region" description="Helical" evidence="1">
    <location>
        <begin position="59"/>
        <end position="77"/>
    </location>
</feature>